<dbReference type="PROSITE" id="PS50945">
    <property type="entry name" value="I_LWEQ"/>
    <property type="match status" value="1"/>
</dbReference>
<feature type="compositionally biased region" description="Basic and acidic residues" evidence="6">
    <location>
        <begin position="873"/>
        <end position="883"/>
    </location>
</feature>
<gene>
    <name evidence="9" type="ORF">GSTENG00025271001</name>
</gene>
<dbReference type="Gene3D" id="6.10.250.920">
    <property type="match status" value="1"/>
</dbReference>
<dbReference type="Gene3D" id="1.25.40.90">
    <property type="match status" value="1"/>
</dbReference>
<dbReference type="PANTHER" id="PTHR10407">
    <property type="entry name" value="HUNTINGTIN INTERACTING PROTEIN 1"/>
    <property type="match status" value="1"/>
</dbReference>
<dbReference type="SMART" id="SM00307">
    <property type="entry name" value="ILWEQ"/>
    <property type="match status" value="1"/>
</dbReference>
<feature type="domain" description="I/LWEQ" evidence="8">
    <location>
        <begin position="1085"/>
        <end position="1329"/>
    </location>
</feature>
<feature type="domain" description="ENTH" evidence="7">
    <location>
        <begin position="1"/>
        <end position="131"/>
    </location>
</feature>
<keyword evidence="5" id="KW-0472">Membrane</keyword>
<dbReference type="InterPro" id="IPR002558">
    <property type="entry name" value="ILWEQ_dom"/>
</dbReference>
<keyword evidence="3" id="KW-0963">Cytoplasm</keyword>
<dbReference type="GO" id="GO:0006897">
    <property type="term" value="P:endocytosis"/>
    <property type="evidence" value="ECO:0007669"/>
    <property type="project" value="InterPro"/>
</dbReference>
<keyword evidence="5" id="KW-0812">Transmembrane</keyword>
<dbReference type="PANTHER" id="PTHR10407:SF10">
    <property type="entry name" value="HUNTINGTIN-INTERACTING PROTEIN 1-RELATED PROTEIN"/>
    <property type="match status" value="1"/>
</dbReference>
<dbReference type="EMBL" id="CAAE01014764">
    <property type="protein sequence ID" value="CAG05295.1"/>
    <property type="molecule type" value="Genomic_DNA"/>
</dbReference>
<feature type="transmembrane region" description="Helical" evidence="5">
    <location>
        <begin position="264"/>
        <end position="285"/>
    </location>
</feature>
<feature type="region of interest" description="Disordered" evidence="6">
    <location>
        <begin position="863"/>
        <end position="883"/>
    </location>
</feature>
<comment type="subcellular location">
    <subcellularLocation>
        <location evidence="1">Cytoplasm</location>
    </subcellularLocation>
</comment>
<evidence type="ECO:0000256" key="1">
    <source>
        <dbReference type="ARBA" id="ARBA00004496"/>
    </source>
</evidence>
<dbReference type="GO" id="GO:0007015">
    <property type="term" value="P:actin filament organization"/>
    <property type="evidence" value="ECO:0007669"/>
    <property type="project" value="TreeGrafter"/>
</dbReference>
<feature type="region of interest" description="Disordered" evidence="6">
    <location>
        <begin position="1340"/>
        <end position="1384"/>
    </location>
</feature>
<feature type="compositionally biased region" description="Acidic residues" evidence="6">
    <location>
        <begin position="346"/>
        <end position="355"/>
    </location>
</feature>
<dbReference type="InterPro" id="IPR032422">
    <property type="entry name" value="HIP1_clath-bd"/>
</dbReference>
<accession>Q4S237</accession>
<feature type="region of interest" description="Disordered" evidence="6">
    <location>
        <begin position="555"/>
        <end position="628"/>
    </location>
</feature>
<evidence type="ECO:0000259" key="7">
    <source>
        <dbReference type="PROSITE" id="PS50942"/>
    </source>
</evidence>
<dbReference type="InterPro" id="IPR030224">
    <property type="entry name" value="Sla2_fam"/>
</dbReference>
<dbReference type="GO" id="GO:0048268">
    <property type="term" value="P:clathrin coat assembly"/>
    <property type="evidence" value="ECO:0007669"/>
    <property type="project" value="TreeGrafter"/>
</dbReference>
<name>Q4S237_TETNG</name>
<evidence type="ECO:0000256" key="4">
    <source>
        <dbReference type="ARBA" id="ARBA00023203"/>
    </source>
</evidence>
<sequence length="1481" mass="161811">QLQSLSKTITSAEVPPKQKYVRTIIMGTHKEGGATSFWSYTLNLPLSSNALVSWKFCYLLHKLLRGGHKNARLNLHMTCLVVPDSYRHCPTLKDMGNLWGKLHDRYGHIVALYAKYLCLKMEFNAKHKLIPGSMEITDETLHREAGNDMTKVLDMTQELMDCLDAALKMSDTGKACWQFYASFRRRATHELHGVLSFDCEVLRQMDTNGVKSTTPAGHCRLTPLVPLILDCTFLYHFSVLLLFKLHSRECWTNVFSFFILIRNTLLRPGVLHLLWFVGIAADVLLGHRERFRDLFMSLTQFFNRAREMEFFKRIIQIPDLPDSPPNFLRAAALGEYKKPVVVMPGDEQEEDEAEPQAENRESPQMTQYYLLSQAGALDASTEQRETENDGLKRELEVLKPELQLIKNEVFCAASISCCQLGISSITLVFVSGSEVCDGAESSGEPPGGRSGGAAHAQAGRHGGKRTPADGSGEPALRHRGWRGGSDRDERSRHQSPGGGAPLLSAEGETCRTDHQSRGFDEEGKDLVLLYEMKRWILSDGELCACAERRHGEAPVDFKTGPGGLAESQAPAGNPAGKPASGTEEHGESAAAGGSTAEPGSSTAEGGGDGAPQQPGKQGEGEAHPHHTSYRHVGEGFSIYLNDAVFKEGSQVSSSLAALQAEREVLLRAARDRDAEISSLKQQVQQQQGYQDLERERLNRELEALRAQLQQQLNINAEQKLEIDRLKRELEMARADLTRANSNLQSREMSGTQLSSTLAGLQAEREVLLRSVREQEAELSSLRQQAQLHHSTVEQERQRSSMELGSLHAQLQQQQAYRDSELAQKLQEEQFSLLQCAVVEAEGIILDAAAKLEDPVHLCCISSPGKASTPPNHTENHPEEGKEESHFLVPPDYLVNRAEVTLASLDKLQQSHMLYLGNKHDASGLLRSVTQFSHLAADTLVNTAATSHSAPTDQADRRSRAPAVRSTEGFRTGIDAPALLPLSGLVDCCRDCANSLLQFLKDLKFQNSLPGADASAVRYTVQHIHALGEELRPKGQDVRIEELGFVVDKEMIATSTAIEEAVLRMDVRTHSSSPEAGCSVPAGGNGLLLVFQEIMTKAKKDTSGIHLEVNQSILGSCSDLMKVRVSTLHTSLNSRFHLASIFLRLLFPSQAVHMLVTAATDLQKDIVEGGRGAATVTEFYAKNSRWTEGLISASKAVGWGATQLLDSADRVVNENGQYEELIASSHEIAASTAQLVAASKVKADRSNKKLNTLQQASRHVNDMAAVVVTSTKHGQQQISDQGVMDFSGLSLIKLKKEEMEAQVSVFWPFRNFQTNLVHPQGHGSSSHLCGVCVTGSSCPAGEGAAAGDPAGAGEGPSRGAEERRLRARWPWGQQWRGRPRQLPTTSAANAAGLHAGASVLPPVPALPEDAGPPARQALQPGSHTALPDASVSHANAHLLPEPHLHPSRPDLRPSSVLPVLPSLHPRPAYRAEPNPKLPQPPD</sequence>
<dbReference type="InterPro" id="IPR008942">
    <property type="entry name" value="ENTH_VHS"/>
</dbReference>
<dbReference type="GO" id="GO:0043325">
    <property type="term" value="F:phosphatidylinositol-3,4-bisphosphate binding"/>
    <property type="evidence" value="ECO:0007669"/>
    <property type="project" value="TreeGrafter"/>
</dbReference>
<comment type="caution">
    <text evidence="9">The sequence shown here is derived from an EMBL/GenBank/DDBJ whole genome shotgun (WGS) entry which is preliminary data.</text>
</comment>
<proteinExistence type="inferred from homology"/>
<evidence type="ECO:0000256" key="5">
    <source>
        <dbReference type="PROSITE-ProRule" id="PRU00243"/>
    </source>
</evidence>
<feature type="compositionally biased region" description="Low complexity" evidence="6">
    <location>
        <begin position="588"/>
        <end position="603"/>
    </location>
</feature>
<feature type="transmembrane region" description="Helical" evidence="5">
    <location>
        <begin position="224"/>
        <end position="243"/>
    </location>
</feature>
<evidence type="ECO:0000256" key="6">
    <source>
        <dbReference type="SAM" id="MobiDB-lite"/>
    </source>
</evidence>
<dbReference type="InterPro" id="IPR035964">
    <property type="entry name" value="I/LWEQ_dom_sf"/>
</dbReference>
<organism evidence="9">
    <name type="scientific">Tetraodon nigroviridis</name>
    <name type="common">Spotted green pufferfish</name>
    <name type="synonym">Chelonodon nigroviridis</name>
    <dbReference type="NCBI Taxonomy" id="99883"/>
    <lineage>
        <taxon>Eukaryota</taxon>
        <taxon>Metazoa</taxon>
        <taxon>Chordata</taxon>
        <taxon>Craniata</taxon>
        <taxon>Vertebrata</taxon>
        <taxon>Euteleostomi</taxon>
        <taxon>Actinopterygii</taxon>
        <taxon>Neopterygii</taxon>
        <taxon>Teleostei</taxon>
        <taxon>Neoteleostei</taxon>
        <taxon>Acanthomorphata</taxon>
        <taxon>Eupercaria</taxon>
        <taxon>Tetraodontiformes</taxon>
        <taxon>Tetradontoidea</taxon>
        <taxon>Tetraodontidae</taxon>
        <taxon>Tetraodon</taxon>
    </lineage>
</organism>
<feature type="region of interest" description="Disordered" evidence="6">
    <location>
        <begin position="1398"/>
        <end position="1481"/>
    </location>
</feature>
<dbReference type="GO" id="GO:0030136">
    <property type="term" value="C:clathrin-coated vesicle"/>
    <property type="evidence" value="ECO:0007669"/>
    <property type="project" value="TreeGrafter"/>
</dbReference>
<reference evidence="9" key="2">
    <citation type="submission" date="2004-02" db="EMBL/GenBank/DDBJ databases">
        <authorList>
            <consortium name="Genoscope"/>
            <consortium name="Whitehead Institute Centre for Genome Research"/>
        </authorList>
    </citation>
    <scope>NUCLEOTIDE SEQUENCE</scope>
</reference>
<feature type="compositionally biased region" description="Basic and acidic residues" evidence="6">
    <location>
        <begin position="508"/>
        <end position="519"/>
    </location>
</feature>
<feature type="compositionally biased region" description="Basic and acidic residues" evidence="6">
    <location>
        <begin position="790"/>
        <end position="799"/>
    </location>
</feature>
<feature type="region of interest" description="Disordered" evidence="6">
    <location>
        <begin position="344"/>
        <end position="363"/>
    </location>
</feature>
<dbReference type="Gene3D" id="1.20.1410.10">
    <property type="entry name" value="I/LWEQ domain"/>
    <property type="match status" value="1"/>
</dbReference>
<feature type="region of interest" description="Disordered" evidence="6">
    <location>
        <begin position="436"/>
        <end position="519"/>
    </location>
</feature>
<comment type="caution">
    <text evidence="5">Lacks conserved residue(s) required for the propagation of feature annotation.</text>
</comment>
<dbReference type="Pfam" id="PF16515">
    <property type="entry name" value="HIP1_clath_bdg"/>
    <property type="match status" value="1"/>
</dbReference>
<dbReference type="Pfam" id="PF07651">
    <property type="entry name" value="ANTH"/>
    <property type="match status" value="2"/>
</dbReference>
<feature type="compositionally biased region" description="Basic and acidic residues" evidence="6">
    <location>
        <begin position="1439"/>
        <end position="1450"/>
    </location>
</feature>
<dbReference type="OrthoDB" id="8178130at2759"/>
<feature type="non-terminal residue" evidence="9">
    <location>
        <position position="1481"/>
    </location>
</feature>
<dbReference type="PROSITE" id="PS50942">
    <property type="entry name" value="ENTH"/>
    <property type="match status" value="1"/>
</dbReference>
<reference evidence="9" key="1">
    <citation type="journal article" date="2004" name="Nature">
        <title>Genome duplication in the teleost fish Tetraodon nigroviridis reveals the early vertebrate proto-karyotype.</title>
        <authorList>
            <person name="Jaillon O."/>
            <person name="Aury J.-M."/>
            <person name="Brunet F."/>
            <person name="Petit J.-L."/>
            <person name="Stange-Thomann N."/>
            <person name="Mauceli E."/>
            <person name="Bouneau L."/>
            <person name="Fischer C."/>
            <person name="Ozouf-Costaz C."/>
            <person name="Bernot A."/>
            <person name="Nicaud S."/>
            <person name="Jaffe D."/>
            <person name="Fisher S."/>
            <person name="Lutfalla G."/>
            <person name="Dossat C."/>
            <person name="Segurens B."/>
            <person name="Dasilva C."/>
            <person name="Salanoubat M."/>
            <person name="Levy M."/>
            <person name="Boudet N."/>
            <person name="Castellano S."/>
            <person name="Anthouard V."/>
            <person name="Jubin C."/>
            <person name="Castelli V."/>
            <person name="Katinka M."/>
            <person name="Vacherie B."/>
            <person name="Biemont C."/>
            <person name="Skalli Z."/>
            <person name="Cattolico L."/>
            <person name="Poulain J."/>
            <person name="De Berardinis V."/>
            <person name="Cruaud C."/>
            <person name="Duprat S."/>
            <person name="Brottier P."/>
            <person name="Coutanceau J.-P."/>
            <person name="Gouzy J."/>
            <person name="Parra G."/>
            <person name="Lardier G."/>
            <person name="Chapple C."/>
            <person name="McKernan K.J."/>
            <person name="McEwan P."/>
            <person name="Bosak S."/>
            <person name="Kellis M."/>
            <person name="Volff J.-N."/>
            <person name="Guigo R."/>
            <person name="Zody M.C."/>
            <person name="Mesirov J."/>
            <person name="Lindblad-Toh K."/>
            <person name="Birren B."/>
            <person name="Nusbaum C."/>
            <person name="Kahn D."/>
            <person name="Robinson-Rechavi M."/>
            <person name="Laudet V."/>
            <person name="Schachter V."/>
            <person name="Quetier F."/>
            <person name="Saurin W."/>
            <person name="Scarpelli C."/>
            <person name="Wincker P."/>
            <person name="Lander E.S."/>
            <person name="Weissenbach J."/>
            <person name="Roest Crollius H."/>
        </authorList>
    </citation>
    <scope>NUCLEOTIDE SEQUENCE [LARGE SCALE GENOMIC DNA]</scope>
</reference>
<dbReference type="Pfam" id="PF01608">
    <property type="entry name" value="I_LWEQ"/>
    <property type="match status" value="1"/>
</dbReference>
<evidence type="ECO:0000256" key="2">
    <source>
        <dbReference type="ARBA" id="ARBA00010135"/>
    </source>
</evidence>
<dbReference type="GO" id="GO:0080025">
    <property type="term" value="F:phosphatidylinositol-3,5-bisphosphate binding"/>
    <property type="evidence" value="ECO:0007669"/>
    <property type="project" value="TreeGrafter"/>
</dbReference>
<feature type="region of interest" description="Disordered" evidence="6">
    <location>
        <begin position="780"/>
        <end position="806"/>
    </location>
</feature>
<dbReference type="GO" id="GO:0051015">
    <property type="term" value="F:actin filament binding"/>
    <property type="evidence" value="ECO:0007669"/>
    <property type="project" value="TreeGrafter"/>
</dbReference>
<feature type="region of interest" description="Disordered" evidence="6">
    <location>
        <begin position="944"/>
        <end position="967"/>
    </location>
</feature>
<dbReference type="GO" id="GO:0035615">
    <property type="term" value="F:clathrin adaptor activity"/>
    <property type="evidence" value="ECO:0007669"/>
    <property type="project" value="TreeGrafter"/>
</dbReference>
<dbReference type="SUPFAM" id="SSF48464">
    <property type="entry name" value="ENTH/VHS domain"/>
    <property type="match status" value="1"/>
</dbReference>
<dbReference type="GO" id="GO:0032051">
    <property type="term" value="F:clathrin light chain binding"/>
    <property type="evidence" value="ECO:0007669"/>
    <property type="project" value="TreeGrafter"/>
</dbReference>
<dbReference type="InterPro" id="IPR011417">
    <property type="entry name" value="ANTH_dom"/>
</dbReference>
<protein>
    <submittedName>
        <fullName evidence="9">(spotted green pufferfish) hypothetical protein</fullName>
    </submittedName>
</protein>
<comment type="similarity">
    <text evidence="2">Belongs to the SLA2 family.</text>
</comment>
<dbReference type="GO" id="GO:0030864">
    <property type="term" value="C:cortical actin cytoskeleton"/>
    <property type="evidence" value="ECO:0007669"/>
    <property type="project" value="TreeGrafter"/>
</dbReference>
<dbReference type="SUPFAM" id="SSF109885">
    <property type="entry name" value="I/LWEQ domain"/>
    <property type="match status" value="1"/>
</dbReference>
<evidence type="ECO:0000259" key="8">
    <source>
        <dbReference type="PROSITE" id="PS50945"/>
    </source>
</evidence>
<keyword evidence="4" id="KW-0009">Actin-binding</keyword>
<evidence type="ECO:0000313" key="9">
    <source>
        <dbReference type="EMBL" id="CAG05295.1"/>
    </source>
</evidence>
<feature type="compositionally biased region" description="Polar residues" evidence="6">
    <location>
        <begin position="780"/>
        <end position="789"/>
    </location>
</feature>
<dbReference type="KEGG" id="tng:GSTEN00025271G001"/>
<dbReference type="InterPro" id="IPR013809">
    <property type="entry name" value="ENTH"/>
</dbReference>
<keyword evidence="5" id="KW-1133">Transmembrane helix</keyword>
<dbReference type="SMART" id="SM00273">
    <property type="entry name" value="ENTH"/>
    <property type="match status" value="1"/>
</dbReference>
<evidence type="ECO:0000256" key="3">
    <source>
        <dbReference type="ARBA" id="ARBA00022490"/>
    </source>
</evidence>